<evidence type="ECO:0000313" key="13">
    <source>
        <dbReference type="Proteomes" id="UP000237344"/>
    </source>
</evidence>
<dbReference type="InterPro" id="IPR050445">
    <property type="entry name" value="Bact_polysacc_biosynth/exp"/>
</dbReference>
<dbReference type="SUPFAM" id="SSF52540">
    <property type="entry name" value="P-loop containing nucleoside triphosphate hydrolases"/>
    <property type="match status" value="1"/>
</dbReference>
<reference evidence="12 13" key="1">
    <citation type="submission" date="2018-01" db="EMBL/GenBank/DDBJ databases">
        <title>Draft Genome Sequence of Komagataeibacter maltaceti LMG 1529, a Vinegar Producing Acetic Acid Bacterium Isolated from Malt Vinegar Brewery Acetifiers.</title>
        <authorList>
            <person name="Zhang Q."/>
            <person name="Hollensteiner J."/>
            <person name="Poehlein A."/>
            <person name="Daniel R."/>
        </authorList>
    </citation>
    <scope>NUCLEOTIDE SEQUENCE [LARGE SCALE GENOMIC DNA]</scope>
    <source>
        <strain evidence="12 13">LMG 1529</strain>
    </source>
</reference>
<keyword evidence="4" id="KW-0547">Nucleotide-binding</keyword>
<dbReference type="GO" id="GO:0005886">
    <property type="term" value="C:plasma membrane"/>
    <property type="evidence" value="ECO:0007669"/>
    <property type="project" value="TreeGrafter"/>
</dbReference>
<keyword evidence="10" id="KW-1133">Transmembrane helix</keyword>
<dbReference type="CDD" id="cd05387">
    <property type="entry name" value="BY-kinase"/>
    <property type="match status" value="1"/>
</dbReference>
<accession>A0A2S3W0K8</accession>
<keyword evidence="7" id="KW-0829">Tyrosine-protein kinase</keyword>
<dbReference type="EC" id="2.7.10.2" evidence="2"/>
<comment type="catalytic activity">
    <reaction evidence="8">
        <text>L-tyrosyl-[protein] + ATP = O-phospho-L-tyrosyl-[protein] + ADP + H(+)</text>
        <dbReference type="Rhea" id="RHEA:10596"/>
        <dbReference type="Rhea" id="RHEA-COMP:10136"/>
        <dbReference type="Rhea" id="RHEA-COMP:20101"/>
        <dbReference type="ChEBI" id="CHEBI:15378"/>
        <dbReference type="ChEBI" id="CHEBI:30616"/>
        <dbReference type="ChEBI" id="CHEBI:46858"/>
        <dbReference type="ChEBI" id="CHEBI:61978"/>
        <dbReference type="ChEBI" id="CHEBI:456216"/>
        <dbReference type="EC" id="2.7.10.2"/>
    </reaction>
</comment>
<feature type="coiled-coil region" evidence="9">
    <location>
        <begin position="218"/>
        <end position="245"/>
    </location>
</feature>
<comment type="caution">
    <text evidence="12">The sequence shown here is derived from an EMBL/GenBank/DDBJ whole genome shotgun (WGS) entry which is preliminary data.</text>
</comment>
<proteinExistence type="inferred from homology"/>
<dbReference type="InterPro" id="IPR005702">
    <property type="entry name" value="Wzc-like_C"/>
</dbReference>
<dbReference type="Proteomes" id="UP000237344">
    <property type="component" value="Unassembled WGS sequence"/>
</dbReference>
<dbReference type="Gene3D" id="3.40.50.300">
    <property type="entry name" value="P-loop containing nucleotide triphosphate hydrolases"/>
    <property type="match status" value="1"/>
</dbReference>
<evidence type="ECO:0000256" key="5">
    <source>
        <dbReference type="ARBA" id="ARBA00022777"/>
    </source>
</evidence>
<name>A0A2S3W0K8_9PROT</name>
<evidence type="ECO:0000256" key="2">
    <source>
        <dbReference type="ARBA" id="ARBA00011903"/>
    </source>
</evidence>
<dbReference type="OrthoDB" id="230260at2"/>
<dbReference type="AlphaFoldDB" id="A0A2S3W0K8"/>
<feature type="domain" description="AAA" evidence="11">
    <location>
        <begin position="561"/>
        <end position="707"/>
    </location>
</feature>
<dbReference type="EMBL" id="POTC01000025">
    <property type="protein sequence ID" value="POF62415.1"/>
    <property type="molecule type" value="Genomic_DNA"/>
</dbReference>
<dbReference type="PANTHER" id="PTHR32309">
    <property type="entry name" value="TYROSINE-PROTEIN KINASE"/>
    <property type="match status" value="1"/>
</dbReference>
<dbReference type="GO" id="GO:0004713">
    <property type="term" value="F:protein tyrosine kinase activity"/>
    <property type="evidence" value="ECO:0007669"/>
    <property type="project" value="TreeGrafter"/>
</dbReference>
<protein>
    <recommendedName>
        <fullName evidence="2">non-specific protein-tyrosine kinase</fullName>
        <ecNumber evidence="2">2.7.10.2</ecNumber>
    </recommendedName>
</protein>
<dbReference type="InterPro" id="IPR027417">
    <property type="entry name" value="P-loop_NTPase"/>
</dbReference>
<keyword evidence="6" id="KW-0067">ATP-binding</keyword>
<keyword evidence="10" id="KW-0812">Transmembrane</keyword>
<evidence type="ECO:0000256" key="3">
    <source>
        <dbReference type="ARBA" id="ARBA00022679"/>
    </source>
</evidence>
<keyword evidence="10" id="KW-0472">Membrane</keyword>
<feature type="coiled-coil region" evidence="9">
    <location>
        <begin position="373"/>
        <end position="407"/>
    </location>
</feature>
<evidence type="ECO:0000256" key="1">
    <source>
        <dbReference type="ARBA" id="ARBA00007316"/>
    </source>
</evidence>
<dbReference type="PANTHER" id="PTHR32309:SF13">
    <property type="entry name" value="FERRIC ENTEROBACTIN TRANSPORT PROTEIN FEPE"/>
    <property type="match status" value="1"/>
</dbReference>
<keyword evidence="3" id="KW-0808">Transferase</keyword>
<dbReference type="RefSeq" id="WP_110095557.1">
    <property type="nucleotide sequence ID" value="NZ_NKUE01000022.1"/>
</dbReference>
<feature type="transmembrane region" description="Helical" evidence="10">
    <location>
        <begin position="37"/>
        <end position="57"/>
    </location>
</feature>
<keyword evidence="9" id="KW-0175">Coiled coil</keyword>
<feature type="transmembrane region" description="Helical" evidence="10">
    <location>
        <begin position="466"/>
        <end position="485"/>
    </location>
</feature>
<evidence type="ECO:0000256" key="10">
    <source>
        <dbReference type="SAM" id="Phobius"/>
    </source>
</evidence>
<organism evidence="12 13">
    <name type="scientific">Novacetimonas maltaceti</name>
    <dbReference type="NCBI Taxonomy" id="1203393"/>
    <lineage>
        <taxon>Bacteria</taxon>
        <taxon>Pseudomonadati</taxon>
        <taxon>Pseudomonadota</taxon>
        <taxon>Alphaproteobacteria</taxon>
        <taxon>Acetobacterales</taxon>
        <taxon>Acetobacteraceae</taxon>
        <taxon>Novacetimonas</taxon>
    </lineage>
</organism>
<evidence type="ECO:0000259" key="11">
    <source>
        <dbReference type="Pfam" id="PF13614"/>
    </source>
</evidence>
<dbReference type="InterPro" id="IPR025669">
    <property type="entry name" value="AAA_dom"/>
</dbReference>
<evidence type="ECO:0000313" key="12">
    <source>
        <dbReference type="EMBL" id="POF62415.1"/>
    </source>
</evidence>
<dbReference type="Pfam" id="PF13614">
    <property type="entry name" value="AAA_31"/>
    <property type="match status" value="1"/>
</dbReference>
<evidence type="ECO:0000256" key="4">
    <source>
        <dbReference type="ARBA" id="ARBA00022741"/>
    </source>
</evidence>
<evidence type="ECO:0000256" key="6">
    <source>
        <dbReference type="ARBA" id="ARBA00022840"/>
    </source>
</evidence>
<comment type="similarity">
    <text evidence="1">Belongs to the CpsD/CapB family.</text>
</comment>
<evidence type="ECO:0000256" key="9">
    <source>
        <dbReference type="SAM" id="Coils"/>
    </source>
</evidence>
<sequence>MNTLQLPASFSGPVPDPTATQQVSPLHAFSIMRRHRLAIALVTLGIAVPAGIGIFSLRPYYNAASILIIGTHQAPFRDLQATVSSPEVDTVAVNSEVSILRSPAISRAVAQKLDLVNDPDFREALDHVPISKRLIDAVSRIFVTPPPQPPMTAEERLQAVSLLLDQWVTILNDGRSYIITITASTVNAATSARIANAYADVYLDFKRHMKISATWQANALLDEQIAPLRERLRKAEQAVQAFREKNGLIAAELERAPGANGSSNSADSGGTTVTDQQLIQMNRELITARGDLESRRARYMEIRNAIHNGSLDSIPDAVSSPLIQQLQAQEAQISSRAASLSQTVMDGNPDLQSVRAAAAQVRARIGAEVQRVASSAAKELSSAQARVAALSAEVDRLQGQVTAENEADVTLRQLQSEATAARTVYQDYLGRFAQTSTQAELQVAEADLISRAETPLGPYGPPRKQYMLIALLFALMMGAGSALVIDRMRKGVRSTAELDAIPGLFALGLVPAFAGPLARQYASRDRSAYLETVESIRSVLSFGHSRFRAKVVLVTSAEQAEGKTTFALSLAANTGRCGQRALVIDCDMRNPSAMRIMGAVSIVRNTHAPVSPLLAGLERDVLPGVDILTPEGMMHRGGGAMLLPEELGQILAQVGSQYDMILLDTPPALAFPDAAVLSRQTDGVVMVVKWGQTSAATLVQAMRTLHTYDARTLGAVLTQAPPHSLGEAEKHPFRIYSHYGLLPPA</sequence>
<evidence type="ECO:0000256" key="8">
    <source>
        <dbReference type="ARBA" id="ARBA00051245"/>
    </source>
</evidence>
<keyword evidence="5 12" id="KW-0418">Kinase</keyword>
<evidence type="ECO:0000256" key="7">
    <source>
        <dbReference type="ARBA" id="ARBA00023137"/>
    </source>
</evidence>
<gene>
    <name evidence="12" type="ORF">KMAL_19890</name>
</gene>
<keyword evidence="13" id="KW-1185">Reference proteome</keyword>